<evidence type="ECO:0000259" key="8">
    <source>
        <dbReference type="Pfam" id="PF08323"/>
    </source>
</evidence>
<dbReference type="InterPro" id="IPR011835">
    <property type="entry name" value="GS/SS"/>
</dbReference>
<dbReference type="GO" id="GO:0019252">
    <property type="term" value="P:starch biosynthetic process"/>
    <property type="evidence" value="ECO:0007669"/>
    <property type="project" value="UniProtKB-UniPathway"/>
</dbReference>
<comment type="catalytic activity">
    <reaction evidence="1">
        <text>[(1-&gt;4)-alpha-D-glucosyl](n) + ADP-alpha-D-glucose = [(1-&gt;4)-alpha-D-glucosyl](n+1) + ADP + H(+)</text>
        <dbReference type="Rhea" id="RHEA:18189"/>
        <dbReference type="Rhea" id="RHEA-COMP:9584"/>
        <dbReference type="Rhea" id="RHEA-COMP:9587"/>
        <dbReference type="ChEBI" id="CHEBI:15378"/>
        <dbReference type="ChEBI" id="CHEBI:15444"/>
        <dbReference type="ChEBI" id="CHEBI:57498"/>
        <dbReference type="ChEBI" id="CHEBI:456216"/>
        <dbReference type="EC" id="2.4.1.21"/>
    </reaction>
</comment>
<dbReference type="PANTHER" id="PTHR46083">
    <property type="match status" value="1"/>
</dbReference>
<dbReference type="AlphaFoldDB" id="A0A7S0UW66"/>
<evidence type="ECO:0000256" key="1">
    <source>
        <dbReference type="ARBA" id="ARBA00001478"/>
    </source>
</evidence>
<accession>A0A7S0UW66</accession>
<keyword evidence="5" id="KW-0328">Glycosyltransferase</keyword>
<proteinExistence type="inferred from homology"/>
<comment type="similarity">
    <text evidence="3">Belongs to the glycosyltransferase 1 family. Bacterial/plant glycogen synthase subfamily.</text>
</comment>
<dbReference type="EMBL" id="HBFM01011486">
    <property type="protein sequence ID" value="CAD8770869.1"/>
    <property type="molecule type" value="Transcribed_RNA"/>
</dbReference>
<dbReference type="GO" id="GO:0009011">
    <property type="term" value="F:alpha-1,4-glucan glucosyltransferase (ADP-glucose donor) activity"/>
    <property type="evidence" value="ECO:0007669"/>
    <property type="project" value="UniProtKB-EC"/>
</dbReference>
<evidence type="ECO:0000256" key="4">
    <source>
        <dbReference type="ARBA" id="ARBA00012588"/>
    </source>
</evidence>
<dbReference type="HAMAP" id="MF_00484">
    <property type="entry name" value="Glycogen_synth"/>
    <property type="match status" value="1"/>
</dbReference>
<dbReference type="Pfam" id="PF08323">
    <property type="entry name" value="Glyco_transf_5"/>
    <property type="match status" value="1"/>
</dbReference>
<protein>
    <recommendedName>
        <fullName evidence="4">starch synthase</fullName>
        <ecNumber evidence="4">2.4.1.21</ecNumber>
    </recommendedName>
</protein>
<name>A0A7S0UW66_9CHLO</name>
<dbReference type="PANTHER" id="PTHR46083:SF1">
    <property type="entry name" value="GLYCOGEN SYNTHASE 2-RELATED"/>
    <property type="match status" value="1"/>
</dbReference>
<dbReference type="EC" id="2.4.1.21" evidence="4"/>
<reference evidence="9" key="1">
    <citation type="submission" date="2021-01" db="EMBL/GenBank/DDBJ databases">
        <authorList>
            <person name="Corre E."/>
            <person name="Pelletier E."/>
            <person name="Niang G."/>
            <person name="Scheremetjew M."/>
            <person name="Finn R."/>
            <person name="Kale V."/>
            <person name="Holt S."/>
            <person name="Cochrane G."/>
            <person name="Meng A."/>
            <person name="Brown T."/>
            <person name="Cohen L."/>
        </authorList>
    </citation>
    <scope>NUCLEOTIDE SEQUENCE</scope>
    <source>
        <strain evidence="9">SAG 63-3</strain>
    </source>
</reference>
<dbReference type="GO" id="GO:0004373">
    <property type="term" value="F:alpha-1,4-glucan glucosyltransferase (UDP-glucose donor) activity"/>
    <property type="evidence" value="ECO:0007669"/>
    <property type="project" value="InterPro"/>
</dbReference>
<organism evidence="9">
    <name type="scientific">Polytomella parva</name>
    <dbReference type="NCBI Taxonomy" id="51329"/>
    <lineage>
        <taxon>Eukaryota</taxon>
        <taxon>Viridiplantae</taxon>
        <taxon>Chlorophyta</taxon>
        <taxon>core chlorophytes</taxon>
        <taxon>Chlorophyceae</taxon>
        <taxon>CS clade</taxon>
        <taxon>Chlamydomonadales</taxon>
        <taxon>Chlamydomonadaceae</taxon>
        <taxon>Polytomella</taxon>
    </lineage>
</organism>
<comment type="pathway">
    <text evidence="2">Glycan biosynthesis; starch biosynthesis.</text>
</comment>
<evidence type="ECO:0000256" key="3">
    <source>
        <dbReference type="ARBA" id="ARBA00010281"/>
    </source>
</evidence>
<evidence type="ECO:0000256" key="2">
    <source>
        <dbReference type="ARBA" id="ARBA00004727"/>
    </source>
</evidence>
<evidence type="ECO:0000313" key="9">
    <source>
        <dbReference type="EMBL" id="CAD8770869.1"/>
    </source>
</evidence>
<keyword evidence="7" id="KW-0750">Starch biosynthesis</keyword>
<evidence type="ECO:0000256" key="5">
    <source>
        <dbReference type="ARBA" id="ARBA00022676"/>
    </source>
</evidence>
<dbReference type="CDD" id="cd03791">
    <property type="entry name" value="GT5_Glycogen_synthase_DULL1-like"/>
    <property type="match status" value="1"/>
</dbReference>
<evidence type="ECO:0000256" key="6">
    <source>
        <dbReference type="ARBA" id="ARBA00022679"/>
    </source>
</evidence>
<feature type="domain" description="Starch synthase catalytic" evidence="8">
    <location>
        <begin position="245"/>
        <end position="525"/>
    </location>
</feature>
<gene>
    <name evidence="9" type="ORF">PPAR00522_LOCUS7271</name>
</gene>
<dbReference type="UniPathway" id="UPA00152"/>
<dbReference type="InterPro" id="IPR013534">
    <property type="entry name" value="Starch_synth_cat_dom"/>
</dbReference>
<evidence type="ECO:0000256" key="7">
    <source>
        <dbReference type="ARBA" id="ARBA00022922"/>
    </source>
</evidence>
<dbReference type="SUPFAM" id="SSF53756">
    <property type="entry name" value="UDP-Glycosyltransferase/glycogen phosphorylase"/>
    <property type="match status" value="1"/>
</dbReference>
<keyword evidence="6" id="KW-0808">Transferase</keyword>
<sequence length="854" mass="92822">MINSSNLSPHSFERHSHSSICNKNVICRMNYICNLSLQTPTERKCSRVFDAFTAAASHRQSLLFSRTVVNKATNIRVHASSSNGSYQLLSVSAPPSLFLLPPTVSLSPTSTPFESFNVTRFSSLSSPLLTSSLSHPPSYTANGLLCREGTVSIDLAVNGSVTTIINEVPKASSNLIAWPDPKGEPEFWNRSPFRSNPGEGVDIVEPVHKDTGLPSSSGFSLSAPARHASVRHVSVRSNPSRRKFRVVHVAAELAPVAKVGGLGDVVSGLARASLRRGHDVLVILPYYSFLEDEVNEGAANASHTKPKGRRAAETLHNVRHFLDFDVPKGYIWDGEVKYGHLPSSAFSAMTSDGVPVILIRPKRDPGSREGVTGSRIFSGGSGIYNGGGSGSYNDIEAFLYFSRAALEFLARRQITPQVLHLHDWHSAAAAMLLWESYANVPGWCNCRVVLTLHNLENTGECTGDQFAVGAGFPSTSLATQERALDERTIGHNPERLSIIKGALVYCSAAVAVSPSFATEIARGQHVGWLRSLFQQNEIKDKLHGIINGIDTELWDPRTDPVLPANFSAEFPANFPGNRRDAPADLLYGKSLCKKYLQRGLGLPESSEVPIVAVISRLAPQKGVHLIEAGMRWCGRPDDSGGYKTADPASPPILTKAQFVLLGSGHSDRIFRDVAAADARCKKEASGRDGADVKLGEEKGMSLEAARNRSLTFSFNEALSRLIFAAADIVLVPSLYEPCGLTQLIALRYGALPVVRRTGGLSDTVFDLGSVPSATEEESSRSWIPPIEGNGFCFDGTTPRDVEEALSRAVQLYRTHKETWIQIVTKSKNGMRMECGWDAPKSQGRYEELYDKLCP</sequence>
<dbReference type="Gene3D" id="3.40.50.2000">
    <property type="entry name" value="Glycogen Phosphorylase B"/>
    <property type="match status" value="2"/>
</dbReference>